<evidence type="ECO:0000313" key="1">
    <source>
        <dbReference type="EMBL" id="KTD56043.1"/>
    </source>
</evidence>
<accession>A0A0W0YGT8</accession>
<protein>
    <submittedName>
        <fullName evidence="1">Uncharacterized protein</fullName>
    </submittedName>
</protein>
<reference evidence="1 2" key="1">
    <citation type="submission" date="2015-11" db="EMBL/GenBank/DDBJ databases">
        <title>Genomic analysis of 38 Legionella species identifies large and diverse effector repertoires.</title>
        <authorList>
            <person name="Burstein D."/>
            <person name="Amaro F."/>
            <person name="Zusman T."/>
            <person name="Lifshitz Z."/>
            <person name="Cohen O."/>
            <person name="Gilbert J.A."/>
            <person name="Pupko T."/>
            <person name="Shuman H.A."/>
            <person name="Segal G."/>
        </authorList>
    </citation>
    <scope>NUCLEOTIDE SEQUENCE [LARGE SCALE GENOMIC DNA]</scope>
    <source>
        <strain evidence="1 2">Mt.St.Helens-4</strain>
    </source>
</reference>
<dbReference type="OrthoDB" id="5651332at2"/>
<dbReference type="eggNOG" id="ENOG5031ET8">
    <property type="taxonomic scope" value="Bacteria"/>
</dbReference>
<dbReference type="EMBL" id="LNYV01000034">
    <property type="protein sequence ID" value="KTD56043.1"/>
    <property type="molecule type" value="Genomic_DNA"/>
</dbReference>
<comment type="caution">
    <text evidence="1">The sequence shown here is derived from an EMBL/GenBank/DDBJ whole genome shotgun (WGS) entry which is preliminary data.</text>
</comment>
<gene>
    <name evidence="1" type="ORF">Lsai_2173</name>
</gene>
<sequence>MKLNLTTFSEEHKNILRAKRTLALEALDTIAAYLVENGDVESEWRMMLSQEHMINYYDVIPDKGPLRTHEIDLELIAACENGHVEKKIFKKDALKANKALLRMVSTKLNERKTKLMHMREGAPNDHLELINAHIEHTESLIKKCFNLKISGQLLITEVGGLHFIDEILKQIKDNGVNSLTHERYMSFKRNLDDLKELVHMYSLERAQEDYHTLCSRKDVVEKRQQFNKSFNVCKSLLHSFAQDGTLDSDTERSILMNFNNLQHMFFAKCGVYFRILTHRRSSH</sequence>
<dbReference type="AlphaFoldDB" id="A0A0W0YGT8"/>
<dbReference type="Proteomes" id="UP000054621">
    <property type="component" value="Unassembled WGS sequence"/>
</dbReference>
<dbReference type="PATRIC" id="fig|28087.4.peg.2341"/>
<proteinExistence type="predicted"/>
<organism evidence="1 2">
    <name type="scientific">Legionella sainthelensi</name>
    <dbReference type="NCBI Taxonomy" id="28087"/>
    <lineage>
        <taxon>Bacteria</taxon>
        <taxon>Pseudomonadati</taxon>
        <taxon>Pseudomonadota</taxon>
        <taxon>Gammaproteobacteria</taxon>
        <taxon>Legionellales</taxon>
        <taxon>Legionellaceae</taxon>
        <taxon>Legionella</taxon>
    </lineage>
</organism>
<dbReference type="RefSeq" id="WP_027271794.1">
    <property type="nucleotide sequence ID" value="NZ_CAAAJE010000024.1"/>
</dbReference>
<evidence type="ECO:0000313" key="2">
    <source>
        <dbReference type="Proteomes" id="UP000054621"/>
    </source>
</evidence>
<name>A0A0W0YGT8_9GAMM</name>
<dbReference type="STRING" id="28087.Lsai_2173"/>